<dbReference type="PROSITE" id="PS50005">
    <property type="entry name" value="TPR"/>
    <property type="match status" value="1"/>
</dbReference>
<dbReference type="Gene3D" id="1.25.40.10">
    <property type="entry name" value="Tetratricopeptide repeat domain"/>
    <property type="match status" value="2"/>
</dbReference>
<dbReference type="InterPro" id="IPR011990">
    <property type="entry name" value="TPR-like_helical_dom_sf"/>
</dbReference>
<protein>
    <submittedName>
        <fullName evidence="3">Sulfotransferase family protein</fullName>
    </submittedName>
</protein>
<dbReference type="Pfam" id="PF13469">
    <property type="entry name" value="Sulfotransfer_3"/>
    <property type="match status" value="1"/>
</dbReference>
<feature type="repeat" description="TPR" evidence="2">
    <location>
        <begin position="650"/>
        <end position="683"/>
    </location>
</feature>
<keyword evidence="2" id="KW-0802">TPR repeat</keyword>
<evidence type="ECO:0000256" key="1">
    <source>
        <dbReference type="ARBA" id="ARBA00022679"/>
    </source>
</evidence>
<dbReference type="Proteomes" id="UP000252792">
    <property type="component" value="Unassembled WGS sequence"/>
</dbReference>
<dbReference type="InterPro" id="IPR026634">
    <property type="entry name" value="TPST-like"/>
</dbReference>
<accession>A0A366J8Z6</accession>
<name>A0A366J8Z6_9GAMM</name>
<evidence type="ECO:0000313" key="3">
    <source>
        <dbReference type="EMBL" id="RBP83423.1"/>
    </source>
</evidence>
<dbReference type="OrthoDB" id="9815894at2"/>
<dbReference type="PANTHER" id="PTHR12788">
    <property type="entry name" value="PROTEIN-TYROSINE SULFOTRANSFERASE 2"/>
    <property type="match status" value="1"/>
</dbReference>
<sequence>MDSKLALLRNMAEQQEYSALQQTCREQLVQVDSRPVQILLALSFAHLNEPESARNILNRVLETALSDPLTFAEQQDMSAVYIAITDYQSAELTLDCLLQKEPTNALNLARKAYCRLMLGDNRGAYPLYVQSLEHDPSKVEVWVNLCLLILVNHSDVRGDLGLDCIHPLELVWLNLAQAEAQLEQMQESTYSQANTKLHVGYTAQRLEGLARQLDAIRLECWVLEGKLAEAEVWLDAHSEEGQRYRDNVLVYAECLLQHGNGFVAEATLLNAAKRFPDDAELYRQLAIFAYDQNRIADAQYYQSQYDSRTFNSGEHWAFGQNVSALSVVDFKDSARIRARFNRDFLSTRLLPIEQGELLKDLQPVFIVGVPFSGLSLVEQILVCSDQVASLGASSHFPVLVEALNYQHRKKGSSRYYPDLVDTLGLEQLGDIAQGLHSLYYGKVSDAPVVIDKSIHNICHIGLIKSIFPNAKIISVRRDPRALALSSSVSNWLEPHLGQFMASNDNESMTVSSLLGQQLAQYNSLLTHWKSLFADSILEVSFEELTSKGNFVAARLFDFLDLFVPDHIEQKVRTVAQYAPDDASIKWSNHKLELSFLLRAMSKKTPVPVRDMVTLPEANILSLAYEYYTQGAYRESEYQCKVLLHHLPDFAPAHYLLGEIYIRNGLIPMGVEYLSRAIDLAPWKSQQWQPNLIRARTLLESQGTSKEPLQPTRSKFYREAK</sequence>
<dbReference type="EMBL" id="QNSE01000006">
    <property type="protein sequence ID" value="RBP83423.1"/>
    <property type="molecule type" value="Genomic_DNA"/>
</dbReference>
<dbReference type="AlphaFoldDB" id="A0A366J8Z6"/>
<organism evidence="3 4">
    <name type="scientific">Marinomonas rhizomae</name>
    <dbReference type="NCBI Taxonomy" id="491948"/>
    <lineage>
        <taxon>Bacteria</taxon>
        <taxon>Pseudomonadati</taxon>
        <taxon>Pseudomonadota</taxon>
        <taxon>Gammaproteobacteria</taxon>
        <taxon>Oceanospirillales</taxon>
        <taxon>Oceanospirillaceae</taxon>
        <taxon>Marinomonas</taxon>
    </lineage>
</organism>
<reference evidence="3 4" key="1">
    <citation type="submission" date="2018-06" db="EMBL/GenBank/DDBJ databases">
        <title>Genomic Encyclopedia of Type Strains, Phase III (KMG-III): the genomes of soil and plant-associated and newly described type strains.</title>
        <authorList>
            <person name="Whitman W."/>
        </authorList>
    </citation>
    <scope>NUCLEOTIDE SEQUENCE [LARGE SCALE GENOMIC DNA]</scope>
    <source>
        <strain evidence="3 4">CECT 7377</strain>
    </source>
</reference>
<dbReference type="PANTHER" id="PTHR12788:SF10">
    <property type="entry name" value="PROTEIN-TYROSINE SULFOTRANSFERASE"/>
    <property type="match status" value="1"/>
</dbReference>
<dbReference type="Gene3D" id="3.40.50.300">
    <property type="entry name" value="P-loop containing nucleotide triphosphate hydrolases"/>
    <property type="match status" value="1"/>
</dbReference>
<keyword evidence="1 3" id="KW-0808">Transferase</keyword>
<evidence type="ECO:0000313" key="4">
    <source>
        <dbReference type="Proteomes" id="UP000252792"/>
    </source>
</evidence>
<comment type="caution">
    <text evidence="3">The sequence shown here is derived from an EMBL/GenBank/DDBJ whole genome shotgun (WGS) entry which is preliminary data.</text>
</comment>
<dbReference type="InterPro" id="IPR019734">
    <property type="entry name" value="TPR_rpt"/>
</dbReference>
<gene>
    <name evidence="3" type="ORF">DFP80_10668</name>
</gene>
<keyword evidence="4" id="KW-1185">Reference proteome</keyword>
<proteinExistence type="predicted"/>
<dbReference type="GO" id="GO:0008476">
    <property type="term" value="F:protein-tyrosine sulfotransferase activity"/>
    <property type="evidence" value="ECO:0007669"/>
    <property type="project" value="InterPro"/>
</dbReference>
<dbReference type="SUPFAM" id="SSF52540">
    <property type="entry name" value="P-loop containing nucleoside triphosphate hydrolases"/>
    <property type="match status" value="1"/>
</dbReference>
<dbReference type="RefSeq" id="WP_113916406.1">
    <property type="nucleotide sequence ID" value="NZ_QNSE01000006.1"/>
</dbReference>
<dbReference type="SUPFAM" id="SSF48452">
    <property type="entry name" value="TPR-like"/>
    <property type="match status" value="2"/>
</dbReference>
<evidence type="ECO:0000256" key="2">
    <source>
        <dbReference type="PROSITE-ProRule" id="PRU00339"/>
    </source>
</evidence>
<dbReference type="InterPro" id="IPR027417">
    <property type="entry name" value="P-loop_NTPase"/>
</dbReference>